<comment type="caution">
    <text evidence="4">The sequence shown here is derived from an EMBL/GenBank/DDBJ whole genome shotgun (WGS) entry which is preliminary data.</text>
</comment>
<dbReference type="PANTHER" id="PTHR10858:SF23">
    <property type="entry name" value="DEOXYRIBONUCLEASE II"/>
    <property type="match status" value="1"/>
</dbReference>
<dbReference type="Proteomes" id="UP000747110">
    <property type="component" value="Unassembled WGS sequence"/>
</dbReference>
<evidence type="ECO:0000313" key="4">
    <source>
        <dbReference type="EMBL" id="GIL82278.1"/>
    </source>
</evidence>
<protein>
    <submittedName>
        <fullName evidence="4">Uncharacterized protein</fullName>
    </submittedName>
</protein>
<feature type="non-terminal residue" evidence="4">
    <location>
        <position position="1"/>
    </location>
</feature>
<dbReference type="GO" id="GO:0004531">
    <property type="term" value="F:deoxyribonuclease II activity"/>
    <property type="evidence" value="ECO:0007669"/>
    <property type="project" value="InterPro"/>
</dbReference>
<organism evidence="4 5">
    <name type="scientific">Volvox reticuliferus</name>
    <dbReference type="NCBI Taxonomy" id="1737510"/>
    <lineage>
        <taxon>Eukaryota</taxon>
        <taxon>Viridiplantae</taxon>
        <taxon>Chlorophyta</taxon>
        <taxon>core chlorophytes</taxon>
        <taxon>Chlorophyceae</taxon>
        <taxon>CS clade</taxon>
        <taxon>Chlamydomonadales</taxon>
        <taxon>Volvocaceae</taxon>
        <taxon>Volvox</taxon>
    </lineage>
</organism>
<evidence type="ECO:0000256" key="1">
    <source>
        <dbReference type="ARBA" id="ARBA00007527"/>
    </source>
</evidence>
<proteinExistence type="inferred from homology"/>
<accession>A0A8J4FPQ8</accession>
<reference evidence="4" key="1">
    <citation type="journal article" date="2021" name="Proc. Natl. Acad. Sci. U.S.A.">
        <title>Three genomes in the algal genus Volvox reveal the fate of a haploid sex-determining region after a transition to homothallism.</title>
        <authorList>
            <person name="Yamamoto K."/>
            <person name="Hamaji T."/>
            <person name="Kawai-Toyooka H."/>
            <person name="Matsuzaki R."/>
            <person name="Takahashi F."/>
            <person name="Nishimura Y."/>
            <person name="Kawachi M."/>
            <person name="Noguchi H."/>
            <person name="Minakuchi Y."/>
            <person name="Umen J.G."/>
            <person name="Toyoda A."/>
            <person name="Nozaki H."/>
        </authorList>
    </citation>
    <scope>NUCLEOTIDE SEQUENCE</scope>
    <source>
        <strain evidence="4">NIES-3786</strain>
    </source>
</reference>
<evidence type="ECO:0000313" key="5">
    <source>
        <dbReference type="Proteomes" id="UP000747110"/>
    </source>
</evidence>
<keyword evidence="2" id="KW-0378">Hydrolase</keyword>
<feature type="compositionally biased region" description="Acidic residues" evidence="3">
    <location>
        <begin position="86"/>
        <end position="95"/>
    </location>
</feature>
<dbReference type="OrthoDB" id="541546at2759"/>
<dbReference type="PANTHER" id="PTHR10858">
    <property type="entry name" value="DEOXYRIBONUCLEASE II"/>
    <property type="match status" value="1"/>
</dbReference>
<keyword evidence="5" id="KW-1185">Reference proteome</keyword>
<evidence type="ECO:0000256" key="3">
    <source>
        <dbReference type="SAM" id="MobiDB-lite"/>
    </source>
</evidence>
<dbReference type="AlphaFoldDB" id="A0A8J4FPQ8"/>
<dbReference type="InterPro" id="IPR004947">
    <property type="entry name" value="DNase_II"/>
</dbReference>
<dbReference type="Pfam" id="PF03265">
    <property type="entry name" value="DNase_II"/>
    <property type="match status" value="1"/>
</dbReference>
<evidence type="ECO:0000256" key="2">
    <source>
        <dbReference type="ARBA" id="ARBA00022801"/>
    </source>
</evidence>
<comment type="similarity">
    <text evidence="1">Belongs to the DNase II family.</text>
</comment>
<feature type="compositionally biased region" description="Polar residues" evidence="3">
    <location>
        <begin position="59"/>
        <end position="74"/>
    </location>
</feature>
<gene>
    <name evidence="4" type="ORF">Vretifemale_11201</name>
</gene>
<feature type="region of interest" description="Disordered" evidence="3">
    <location>
        <begin position="50"/>
        <end position="95"/>
    </location>
</feature>
<dbReference type="EMBL" id="BNCP01000023">
    <property type="protein sequence ID" value="GIL82278.1"/>
    <property type="molecule type" value="Genomic_DNA"/>
</dbReference>
<name>A0A8J4FPQ8_9CHLO</name>
<sequence>QPMSAGHFVRYFERAARLRAIMFGGRKPRSHVGAAAATTAAAAAAIPGANKAEGDANSGGATTLWSNGRASTAASRCRDGARDGGNAEDDDGGDVDFDIDVDGADDVTDVASIAWDSLKDHSKWGISTAGLGMYGTEELGSEKPYAHLEQRNMRSRPYDVVRHGSDAATAAGRNNYLQGWSNSGRLGGLMHGGGSGTQVCLGDLNRQPSQRFRGGEYVCTDDPRVWAAFRTLVVELEPCPANAR</sequence>